<evidence type="ECO:0000313" key="2">
    <source>
        <dbReference type="EMBL" id="RIB14695.1"/>
    </source>
</evidence>
<name>A0A397UX25_9GLOM</name>
<dbReference type="AlphaFoldDB" id="A0A397UX25"/>
<proteinExistence type="predicted"/>
<evidence type="ECO:0000313" key="3">
    <source>
        <dbReference type="Proteomes" id="UP000266673"/>
    </source>
</evidence>
<dbReference type="EMBL" id="QKWP01000805">
    <property type="protein sequence ID" value="RIB14695.1"/>
    <property type="molecule type" value="Genomic_DNA"/>
</dbReference>
<protein>
    <submittedName>
        <fullName evidence="2">Uncharacterized protein</fullName>
    </submittedName>
</protein>
<comment type="caution">
    <text evidence="2">The sequence shown here is derived from an EMBL/GenBank/DDBJ whole genome shotgun (WGS) entry which is preliminary data.</text>
</comment>
<dbReference type="Proteomes" id="UP000266673">
    <property type="component" value="Unassembled WGS sequence"/>
</dbReference>
<organism evidence="2 3">
    <name type="scientific">Gigaspora rosea</name>
    <dbReference type="NCBI Taxonomy" id="44941"/>
    <lineage>
        <taxon>Eukaryota</taxon>
        <taxon>Fungi</taxon>
        <taxon>Fungi incertae sedis</taxon>
        <taxon>Mucoromycota</taxon>
        <taxon>Glomeromycotina</taxon>
        <taxon>Glomeromycetes</taxon>
        <taxon>Diversisporales</taxon>
        <taxon>Gigasporaceae</taxon>
        <taxon>Gigaspora</taxon>
    </lineage>
</organism>
<accession>A0A397UX25</accession>
<gene>
    <name evidence="2" type="ORF">C2G38_2194326</name>
</gene>
<reference evidence="2 3" key="1">
    <citation type="submission" date="2018-06" db="EMBL/GenBank/DDBJ databases">
        <title>Comparative genomics reveals the genomic features of Rhizophagus irregularis, R. cerebriforme, R. diaphanum and Gigaspora rosea, and their symbiotic lifestyle signature.</title>
        <authorList>
            <person name="Morin E."/>
            <person name="San Clemente H."/>
            <person name="Chen E.C.H."/>
            <person name="De La Providencia I."/>
            <person name="Hainaut M."/>
            <person name="Kuo A."/>
            <person name="Kohler A."/>
            <person name="Murat C."/>
            <person name="Tang N."/>
            <person name="Roy S."/>
            <person name="Loubradou J."/>
            <person name="Henrissat B."/>
            <person name="Grigoriev I.V."/>
            <person name="Corradi N."/>
            <person name="Roux C."/>
            <person name="Martin F.M."/>
        </authorList>
    </citation>
    <scope>NUCLEOTIDE SEQUENCE [LARGE SCALE GENOMIC DNA]</scope>
    <source>
        <strain evidence="2 3">DAOM 194757</strain>
    </source>
</reference>
<feature type="region of interest" description="Disordered" evidence="1">
    <location>
        <begin position="67"/>
        <end position="88"/>
    </location>
</feature>
<keyword evidence="3" id="KW-1185">Reference proteome</keyword>
<evidence type="ECO:0000256" key="1">
    <source>
        <dbReference type="SAM" id="MobiDB-lite"/>
    </source>
</evidence>
<sequence length="88" mass="10090">MKCSSYRFSNNESSNNQLDNEQAFNAEFIKNLNKILPVKKGQTNSEHVIKFVASFVASSCEKDKELLNNQNDNTTDYEDDDYKDTLSL</sequence>
<dbReference type="OrthoDB" id="2445563at2759"/>